<evidence type="ECO:0008006" key="4">
    <source>
        <dbReference type="Google" id="ProtNLM"/>
    </source>
</evidence>
<dbReference type="AlphaFoldDB" id="A0A9X3EVN7"/>
<reference evidence="2" key="1">
    <citation type="submission" date="2022-11" db="EMBL/GenBank/DDBJ databases">
        <title>Minimal conservation of predation-associated metabolite biosynthetic gene clusters underscores biosynthetic potential of Myxococcota including descriptions for ten novel species: Archangium lansinium sp. nov., Myxococcus landrumus sp. nov., Nannocystis bai.</title>
        <authorList>
            <person name="Ahearne A."/>
            <person name="Stevens C."/>
            <person name="Phillips K."/>
        </authorList>
    </citation>
    <scope>NUCLEOTIDE SEQUENCE</scope>
    <source>
        <strain evidence="2">Na p29</strain>
    </source>
</reference>
<name>A0A9X3EVN7_9BACT</name>
<dbReference type="SUPFAM" id="SSF69318">
    <property type="entry name" value="Integrin alpha N-terminal domain"/>
    <property type="match status" value="1"/>
</dbReference>
<dbReference type="EMBL" id="JAPNKE010000002">
    <property type="protein sequence ID" value="MCY1010415.1"/>
    <property type="molecule type" value="Genomic_DNA"/>
</dbReference>
<gene>
    <name evidence="2" type="ORF">OV079_33580</name>
</gene>
<dbReference type="InterPro" id="IPR013517">
    <property type="entry name" value="FG-GAP"/>
</dbReference>
<evidence type="ECO:0000313" key="2">
    <source>
        <dbReference type="EMBL" id="MCY1010415.1"/>
    </source>
</evidence>
<keyword evidence="3" id="KW-1185">Reference proteome</keyword>
<dbReference type="Proteomes" id="UP001150924">
    <property type="component" value="Unassembled WGS sequence"/>
</dbReference>
<proteinExistence type="predicted"/>
<organism evidence="2 3">
    <name type="scientific">Nannocystis pusilla</name>
    <dbReference type="NCBI Taxonomy" id="889268"/>
    <lineage>
        <taxon>Bacteria</taxon>
        <taxon>Pseudomonadati</taxon>
        <taxon>Myxococcota</taxon>
        <taxon>Polyangia</taxon>
        <taxon>Nannocystales</taxon>
        <taxon>Nannocystaceae</taxon>
        <taxon>Nannocystis</taxon>
    </lineage>
</organism>
<dbReference type="RefSeq" id="WP_267773348.1">
    <property type="nucleotide sequence ID" value="NZ_JAPNKE010000002.1"/>
</dbReference>
<keyword evidence="1" id="KW-0732">Signal</keyword>
<evidence type="ECO:0000313" key="3">
    <source>
        <dbReference type="Proteomes" id="UP001150924"/>
    </source>
</evidence>
<sequence length="44" mass="4665">MARDGWGFLGFELGDVDGDGRADLVAHAAGYPPRVEVYLASSLL</sequence>
<protein>
    <recommendedName>
        <fullName evidence="4">VCBS repeat-containing protein</fullName>
    </recommendedName>
</protein>
<evidence type="ECO:0000256" key="1">
    <source>
        <dbReference type="ARBA" id="ARBA00022729"/>
    </source>
</evidence>
<dbReference type="Pfam" id="PF01839">
    <property type="entry name" value="FG-GAP"/>
    <property type="match status" value="1"/>
</dbReference>
<accession>A0A9X3EVN7</accession>
<comment type="caution">
    <text evidence="2">The sequence shown here is derived from an EMBL/GenBank/DDBJ whole genome shotgun (WGS) entry which is preliminary data.</text>
</comment>
<dbReference type="InterPro" id="IPR028994">
    <property type="entry name" value="Integrin_alpha_N"/>
</dbReference>